<dbReference type="RefSeq" id="XP_006813283.1">
    <property type="nucleotide sequence ID" value="XM_006813220.1"/>
</dbReference>
<dbReference type="Pfam" id="PF01390">
    <property type="entry name" value="SEA"/>
    <property type="match status" value="2"/>
</dbReference>
<reference evidence="3" key="1">
    <citation type="submission" date="2025-08" db="UniProtKB">
        <authorList>
            <consortium name="RefSeq"/>
        </authorList>
    </citation>
    <scope>IDENTIFICATION</scope>
    <source>
        <tissue evidence="3">Testes</tissue>
    </source>
</reference>
<dbReference type="PROSITE" id="PS50024">
    <property type="entry name" value="SEA"/>
    <property type="match status" value="2"/>
</dbReference>
<proteinExistence type="predicted"/>
<sequence>MTSEPTSLITTEDASVTYITDCPIYTECNFPGRQFVGSFKILNQAWDDRYSDDTDCLYRRVAHSLYTLVDTSLKSSPLSSIYTCNAITGFRQGSVIANNTVTLDKDANITASEFEDIYVKAINGSSEFEILLSSVEFSELQAETTVDYITYFDSTMESVATTEIATDLNTVQESTVADLTITTSVGITTDTPTSEAETSTFVQISTQETFEPTDQTVSDVRTITTVGMTTQETDFASSLLVSGTETLETTELQTTGIETDHTTDQLTGITTDTPTSEAESSTFVQISTQETFEPTDQTMSDVLTITTVAMTTQETDFPSSPLVSGTEILETTEMQTTGIVTDHTTDLLTVTTFETTEQSRSSEATITTVTQETDYLSSTLDSSTGLTQTSEYVTTIERVASTDLPTATFSTESFSTSSEGTTILKVTTDCEPYTPTKGFGRIFRYEVKMNNQAWNNDLLNTESCVFYKKAILLNEEVNLLFSSSTIRNSYVSNAVTGFRKGSLVTEGTIDLNATSPYNETDVEDVFLDDTGFFNESEILSVQEILESTTDDYITYFDSTPLTDTSRAVSTGHTELESTAVTTKETVFPTSPDTDATMVTGYTSEIPTSEVASTTLPTVTSQETFETTEQSRSSEASITTIETVTQETDYLSSTLDSGTGITQTSEYATSTIETVASTDLPTAPFST</sequence>
<dbReference type="GeneID" id="102806693"/>
<gene>
    <name evidence="3" type="primary">LOC102806693</name>
</gene>
<evidence type="ECO:0000313" key="3">
    <source>
        <dbReference type="RefSeq" id="XP_006813283.1"/>
    </source>
</evidence>
<evidence type="ECO:0000313" key="2">
    <source>
        <dbReference type="Proteomes" id="UP000694865"/>
    </source>
</evidence>
<organism evidence="2 3">
    <name type="scientific">Saccoglossus kowalevskii</name>
    <name type="common">Acorn worm</name>
    <dbReference type="NCBI Taxonomy" id="10224"/>
    <lineage>
        <taxon>Eukaryota</taxon>
        <taxon>Metazoa</taxon>
        <taxon>Hemichordata</taxon>
        <taxon>Enteropneusta</taxon>
        <taxon>Harrimaniidae</taxon>
        <taxon>Saccoglossus</taxon>
    </lineage>
</organism>
<dbReference type="Gene3D" id="3.30.70.960">
    <property type="entry name" value="SEA domain"/>
    <property type="match status" value="2"/>
</dbReference>
<feature type="non-terminal residue" evidence="3">
    <location>
        <position position="686"/>
    </location>
</feature>
<name>A0ABM0LZU2_SACKO</name>
<keyword evidence="2" id="KW-1185">Reference proteome</keyword>
<dbReference type="InterPro" id="IPR000082">
    <property type="entry name" value="SEA_dom"/>
</dbReference>
<dbReference type="InterPro" id="IPR036364">
    <property type="entry name" value="SEA_dom_sf"/>
</dbReference>
<feature type="domain" description="SEA" evidence="1">
    <location>
        <begin position="31"/>
        <end position="142"/>
    </location>
</feature>
<protein>
    <submittedName>
        <fullName evidence="3">Location of vulva defective 1-like</fullName>
    </submittedName>
</protein>
<accession>A0ABM0LZU2</accession>
<evidence type="ECO:0000259" key="1">
    <source>
        <dbReference type="PROSITE" id="PS50024"/>
    </source>
</evidence>
<feature type="domain" description="SEA" evidence="1">
    <location>
        <begin position="439"/>
        <end position="561"/>
    </location>
</feature>
<dbReference type="Proteomes" id="UP000694865">
    <property type="component" value="Unplaced"/>
</dbReference>
<dbReference type="SUPFAM" id="SSF82671">
    <property type="entry name" value="SEA domain"/>
    <property type="match status" value="2"/>
</dbReference>